<organism evidence="2">
    <name type="scientific">Moumouvirus sp. 'Monve'</name>
    <dbReference type="NCBI Taxonomy" id="1128131"/>
    <lineage>
        <taxon>Viruses</taxon>
        <taxon>Varidnaviria</taxon>
        <taxon>Bamfordvirae</taxon>
        <taxon>Nucleocytoviricota</taxon>
        <taxon>Megaviricetes</taxon>
        <taxon>Imitervirales</taxon>
        <taxon>Mimiviridae</taxon>
        <taxon>Megamimivirinae</taxon>
        <taxon>Moumouvirus</taxon>
    </lineage>
</organism>
<evidence type="ECO:0000313" key="2">
    <source>
        <dbReference type="EMBL" id="AEX63354.1"/>
    </source>
</evidence>
<feature type="coiled-coil region" evidence="1">
    <location>
        <begin position="20"/>
        <end position="47"/>
    </location>
</feature>
<name>H2EG31_9VIRU</name>
<proteinExistence type="predicted"/>
<reference evidence="2" key="1">
    <citation type="submission" date="2011-10" db="EMBL/GenBank/DDBJ databases">
        <title>Provirophages and transpovirons: unique mobilome of giant viruses.</title>
        <authorList>
            <person name="Desnues C."/>
            <person name="LaScola B."/>
            <person name="Yutin N."/>
            <person name="Fournous G."/>
            <person name="Koonin E."/>
            <person name="Raoult D."/>
        </authorList>
    </citation>
    <scope>NUCLEOTIDE SEQUENCE</scope>
    <source>
        <strain evidence="2">Mv13-mv</strain>
    </source>
</reference>
<dbReference type="EMBL" id="JN886001">
    <property type="protein sequence ID" value="AEX63354.1"/>
    <property type="molecule type" value="Genomic_DNA"/>
</dbReference>
<protein>
    <submittedName>
        <fullName evidence="2">Uncharacterized protein</fullName>
    </submittedName>
</protein>
<keyword evidence="1" id="KW-0175">Coiled coil</keyword>
<accession>H2EG31</accession>
<evidence type="ECO:0000256" key="1">
    <source>
        <dbReference type="SAM" id="Coils"/>
    </source>
</evidence>
<gene>
    <name evidence="2" type="ORF">mv_L1152</name>
</gene>
<sequence length="94" mass="11622">MSEIQLPNIPIEVNYQYPNYEKLKQDYLDLEKKYEKLKQDYLDLKKKSDIFMPKTSNWDKYTISKLMETRSMMRNLLEEKKIEMNKNFEEEKKD</sequence>